<reference evidence="1" key="1">
    <citation type="submission" date="2022-07" db="EMBL/GenBank/DDBJ databases">
        <title>Genome Sequence of Phlebia brevispora.</title>
        <authorList>
            <person name="Buettner E."/>
        </authorList>
    </citation>
    <scope>NUCLEOTIDE SEQUENCE</scope>
    <source>
        <strain evidence="1">MPL23</strain>
    </source>
</reference>
<sequence>MSSMPETVCPDSRSLLRFDDGSGKQQQFLLALDTLGEAKAKPSMWDCVEIYNDLELTIKCLETLQQSDTLAARVRTLHIEFAYKDFEDIDKLPTPRLSRLLANVLAKTSRLEKLRLPDAGLHGPSVLAALCAQRESSLRELTWSVGLIQDPAECDMLLKNLKLAIGHLTRFCIFDECDAKYPKAYAAALARLVETSANTIEKLVLHSVENLEFLQGATTLPALKGLDVWEEGLTVPCLASVQQNITHLKLSTDKGITFIDAWGTKVDSLARQFPSLTWLYISLEDENDFFAMAPHTEGFVAWLLRAWPKLTTLYLQLSMQDPFKFAKASDAEMERMKAKMVKIAPGLRKLTLIFNDSDPLVWSWGPKGRATATTDDEFFAA</sequence>
<evidence type="ECO:0000313" key="2">
    <source>
        <dbReference type="Proteomes" id="UP001148662"/>
    </source>
</evidence>
<gene>
    <name evidence="1" type="ORF">NM688_g4771</name>
</gene>
<keyword evidence="2" id="KW-1185">Reference proteome</keyword>
<proteinExistence type="predicted"/>
<accession>A0ACC1T1Q3</accession>
<dbReference type="EMBL" id="JANHOG010000818">
    <property type="protein sequence ID" value="KAJ3551320.1"/>
    <property type="molecule type" value="Genomic_DNA"/>
</dbReference>
<organism evidence="1 2">
    <name type="scientific">Phlebia brevispora</name>
    <dbReference type="NCBI Taxonomy" id="194682"/>
    <lineage>
        <taxon>Eukaryota</taxon>
        <taxon>Fungi</taxon>
        <taxon>Dikarya</taxon>
        <taxon>Basidiomycota</taxon>
        <taxon>Agaricomycotina</taxon>
        <taxon>Agaricomycetes</taxon>
        <taxon>Polyporales</taxon>
        <taxon>Meruliaceae</taxon>
        <taxon>Phlebia</taxon>
    </lineage>
</organism>
<name>A0ACC1T1Q3_9APHY</name>
<dbReference type="Proteomes" id="UP001148662">
    <property type="component" value="Unassembled WGS sequence"/>
</dbReference>
<protein>
    <submittedName>
        <fullName evidence="1">Uncharacterized protein</fullName>
    </submittedName>
</protein>
<comment type="caution">
    <text evidence="1">The sequence shown here is derived from an EMBL/GenBank/DDBJ whole genome shotgun (WGS) entry which is preliminary data.</text>
</comment>
<evidence type="ECO:0000313" key="1">
    <source>
        <dbReference type="EMBL" id="KAJ3551320.1"/>
    </source>
</evidence>